<organism evidence="2">
    <name type="scientific">marine metagenome</name>
    <dbReference type="NCBI Taxonomy" id="408172"/>
    <lineage>
        <taxon>unclassified sequences</taxon>
        <taxon>metagenomes</taxon>
        <taxon>ecological metagenomes</taxon>
    </lineage>
</organism>
<accession>A0A381UUF8</accession>
<dbReference type="EMBL" id="UINC01007155">
    <property type="protein sequence ID" value="SVA31730.1"/>
    <property type="molecule type" value="Genomic_DNA"/>
</dbReference>
<feature type="compositionally biased region" description="Basic and acidic residues" evidence="1">
    <location>
        <begin position="1"/>
        <end position="12"/>
    </location>
</feature>
<reference evidence="2" key="1">
    <citation type="submission" date="2018-05" db="EMBL/GenBank/DDBJ databases">
        <authorList>
            <person name="Lanie J.A."/>
            <person name="Ng W.-L."/>
            <person name="Kazmierczak K.M."/>
            <person name="Andrzejewski T.M."/>
            <person name="Davidsen T.M."/>
            <person name="Wayne K.J."/>
            <person name="Tettelin H."/>
            <person name="Glass J.I."/>
            <person name="Rusch D."/>
            <person name="Podicherti R."/>
            <person name="Tsui H.-C.T."/>
            <person name="Winkler M.E."/>
        </authorList>
    </citation>
    <scope>NUCLEOTIDE SEQUENCE</scope>
</reference>
<feature type="region of interest" description="Disordered" evidence="1">
    <location>
        <begin position="1"/>
        <end position="20"/>
    </location>
</feature>
<name>A0A381UUF8_9ZZZZ</name>
<dbReference type="AlphaFoldDB" id="A0A381UUF8"/>
<proteinExistence type="predicted"/>
<protein>
    <submittedName>
        <fullName evidence="2">Uncharacterized protein</fullName>
    </submittedName>
</protein>
<evidence type="ECO:0000256" key="1">
    <source>
        <dbReference type="SAM" id="MobiDB-lite"/>
    </source>
</evidence>
<gene>
    <name evidence="2" type="ORF">METZ01_LOCUS84584</name>
</gene>
<sequence length="94" mass="10205">MARRWNPNEKRITRPTTTGDFAGDGSHCAACSKKLEDHDLVTSDEKGAKFCLQCDYLKSLGEDDHGLVKGSKASKKFRGYGTDAGDGAFDPPPQ</sequence>
<evidence type="ECO:0000313" key="2">
    <source>
        <dbReference type="EMBL" id="SVA31730.1"/>
    </source>
</evidence>
<feature type="region of interest" description="Disordered" evidence="1">
    <location>
        <begin position="71"/>
        <end position="94"/>
    </location>
</feature>